<dbReference type="PANTHER" id="PTHR10000">
    <property type="entry name" value="PHOSPHOSERINE PHOSPHATASE"/>
    <property type="match status" value="1"/>
</dbReference>
<dbReference type="InterPro" id="IPR006379">
    <property type="entry name" value="HAD-SF_hydro_IIB"/>
</dbReference>
<name>A0A2N9JHA2_9ACTN</name>
<dbReference type="PANTHER" id="PTHR10000:SF25">
    <property type="entry name" value="PHOSPHATASE YKRA-RELATED"/>
    <property type="match status" value="1"/>
</dbReference>
<dbReference type="InterPro" id="IPR023214">
    <property type="entry name" value="HAD_sf"/>
</dbReference>
<dbReference type="AlphaFoldDB" id="A0A2N9JHA2"/>
<dbReference type="NCBIfam" id="TIGR01484">
    <property type="entry name" value="HAD-SF-IIB"/>
    <property type="match status" value="1"/>
</dbReference>
<accession>A0A2N9JHA2</accession>
<dbReference type="SUPFAM" id="SSF56784">
    <property type="entry name" value="HAD-like"/>
    <property type="match status" value="1"/>
</dbReference>
<keyword evidence="2" id="KW-1185">Reference proteome</keyword>
<evidence type="ECO:0000313" key="2">
    <source>
        <dbReference type="Proteomes" id="UP000238164"/>
    </source>
</evidence>
<organism evidence="1 2">
    <name type="scientific">Micropruina glycogenica</name>
    <dbReference type="NCBI Taxonomy" id="75385"/>
    <lineage>
        <taxon>Bacteria</taxon>
        <taxon>Bacillati</taxon>
        <taxon>Actinomycetota</taxon>
        <taxon>Actinomycetes</taxon>
        <taxon>Propionibacteriales</taxon>
        <taxon>Nocardioidaceae</taxon>
        <taxon>Micropruina</taxon>
    </lineage>
</organism>
<dbReference type="GO" id="GO:0016791">
    <property type="term" value="F:phosphatase activity"/>
    <property type="evidence" value="ECO:0007669"/>
    <property type="project" value="TreeGrafter"/>
</dbReference>
<proteinExistence type="predicted"/>
<reference evidence="1 2" key="1">
    <citation type="submission" date="2018-02" db="EMBL/GenBank/DDBJ databases">
        <authorList>
            <person name="Cohen D.B."/>
            <person name="Kent A.D."/>
        </authorList>
    </citation>
    <scope>NUCLEOTIDE SEQUENCE [LARGE SCALE GENOMIC DNA]</scope>
    <source>
        <strain evidence="1">1</strain>
    </source>
</reference>
<dbReference type="GO" id="GO:0000287">
    <property type="term" value="F:magnesium ion binding"/>
    <property type="evidence" value="ECO:0007669"/>
    <property type="project" value="TreeGrafter"/>
</dbReference>
<dbReference type="Gene3D" id="3.40.50.1000">
    <property type="entry name" value="HAD superfamily/HAD-like"/>
    <property type="match status" value="1"/>
</dbReference>
<protein>
    <submittedName>
        <fullName evidence="1">HAD-superfamily hydrolase, subfamily IIB</fullName>
    </submittedName>
</protein>
<dbReference type="Pfam" id="PF08282">
    <property type="entry name" value="Hydrolase_3"/>
    <property type="match status" value="1"/>
</dbReference>
<keyword evidence="1" id="KW-0378">Hydrolase</keyword>
<gene>
    <name evidence="1" type="ORF">MPLG2_1861</name>
</gene>
<dbReference type="InterPro" id="IPR036412">
    <property type="entry name" value="HAD-like_sf"/>
</dbReference>
<evidence type="ECO:0000313" key="1">
    <source>
        <dbReference type="EMBL" id="SPD86891.1"/>
    </source>
</evidence>
<dbReference type="EMBL" id="LT985188">
    <property type="protein sequence ID" value="SPD86891.1"/>
    <property type="molecule type" value="Genomic_DNA"/>
</dbReference>
<dbReference type="Gene3D" id="3.30.1240.10">
    <property type="match status" value="1"/>
</dbReference>
<dbReference type="GO" id="GO:0005829">
    <property type="term" value="C:cytosol"/>
    <property type="evidence" value="ECO:0007669"/>
    <property type="project" value="TreeGrafter"/>
</dbReference>
<dbReference type="KEGG" id="mgg:MPLG2_1861"/>
<dbReference type="Proteomes" id="UP000238164">
    <property type="component" value="Chromosome 1"/>
</dbReference>
<sequence length="278" mass="29006">MGKTVFIDFDGTYAHNGVIPAAHVEAVRRAQRNGHRVLLCTGRPKALVAADDVAVFDGLVAAAGGYVEVDGQVLADRRFPAYLAARIVELLEAYRGVYILEGPDAAYVTPAARQRLIDLLTTGEHAASFGEAADGILAPLLITDDPAAESFAKVTCFDLLVPAARLATELAPEIGVVPSSIGSLGDKAGEFFLAEVNKSVGIAVVERHFGLDRADIVAIGDSHNDLEMVAYAGTGVAIEGGVPELLALADLVVPTPEQAGLVVAFERLGLIDSPVRAA</sequence>